<keyword evidence="1" id="KW-0472">Membrane</keyword>
<dbReference type="EMBL" id="VSSQ01000211">
    <property type="protein sequence ID" value="MPL85770.1"/>
    <property type="molecule type" value="Genomic_DNA"/>
</dbReference>
<organism evidence="2">
    <name type="scientific">bioreactor metagenome</name>
    <dbReference type="NCBI Taxonomy" id="1076179"/>
    <lineage>
        <taxon>unclassified sequences</taxon>
        <taxon>metagenomes</taxon>
        <taxon>ecological metagenomes</taxon>
    </lineage>
</organism>
<reference evidence="2" key="1">
    <citation type="submission" date="2019-08" db="EMBL/GenBank/DDBJ databases">
        <authorList>
            <person name="Kucharzyk K."/>
            <person name="Murdoch R.W."/>
            <person name="Higgins S."/>
            <person name="Loffler F."/>
        </authorList>
    </citation>
    <scope>NUCLEOTIDE SEQUENCE</scope>
</reference>
<accession>A0A644V370</accession>
<evidence type="ECO:0000256" key="1">
    <source>
        <dbReference type="SAM" id="Phobius"/>
    </source>
</evidence>
<proteinExistence type="predicted"/>
<dbReference type="AlphaFoldDB" id="A0A644V370"/>
<keyword evidence="1" id="KW-0812">Transmembrane</keyword>
<evidence type="ECO:0008006" key="3">
    <source>
        <dbReference type="Google" id="ProtNLM"/>
    </source>
</evidence>
<keyword evidence="1" id="KW-1133">Transmembrane helix</keyword>
<protein>
    <recommendedName>
        <fullName evidence="3">Argininosuccinate synthase</fullName>
    </recommendedName>
</protein>
<evidence type="ECO:0000313" key="2">
    <source>
        <dbReference type="EMBL" id="MPL85770.1"/>
    </source>
</evidence>
<name>A0A644V370_9ZZZZ</name>
<comment type="caution">
    <text evidence="2">The sequence shown here is derived from an EMBL/GenBank/DDBJ whole genome shotgun (WGS) entry which is preliminary data.</text>
</comment>
<gene>
    <name evidence="2" type="ORF">SDC9_31743</name>
</gene>
<feature type="transmembrane region" description="Helical" evidence="1">
    <location>
        <begin position="257"/>
        <end position="277"/>
    </location>
</feature>
<sequence>MKIRIILLTLLAVFCLVSAAAAGPSGATTELHLIRIAENGTVLEEKTIDYMWMESNLPVQGDGSTHYYHQGPVFTDELEGRWDVNETGNFKDRGAVKGTAVKDLCDLIGGMTENDDVMIVAVDGYHVEYGYSTIYEPPTRQGPATVCWYVGEDVSGVGERQGVGYPGKEGYFLGMRLVFLADDSVNPEGLHVFGNNDMRETLPEKSVYFYEGLYPSTSGLTVKWVSEIRIYEGGYTGETGALAKSMTTRTPVPTKTASSPIFFGSAIAGIFGAVLLWRRS</sequence>